<name>A0A9J6AVD2_SOLCO</name>
<dbReference type="EMBL" id="JACXVP010000002">
    <property type="protein sequence ID" value="KAG5628202.1"/>
    <property type="molecule type" value="Genomic_DNA"/>
</dbReference>
<gene>
    <name evidence="2" type="ORF">H5410_013420</name>
</gene>
<reference evidence="2 3" key="1">
    <citation type="submission" date="2020-09" db="EMBL/GenBank/DDBJ databases">
        <title>De no assembly of potato wild relative species, Solanum commersonii.</title>
        <authorList>
            <person name="Cho K."/>
        </authorList>
    </citation>
    <scope>NUCLEOTIDE SEQUENCE [LARGE SCALE GENOMIC DNA]</scope>
    <source>
        <strain evidence="2">LZ3.2</strain>
        <tissue evidence="2">Leaf</tissue>
    </source>
</reference>
<proteinExistence type="predicted"/>
<feature type="region of interest" description="Disordered" evidence="1">
    <location>
        <begin position="23"/>
        <end position="42"/>
    </location>
</feature>
<comment type="caution">
    <text evidence="2">The sequence shown here is derived from an EMBL/GenBank/DDBJ whole genome shotgun (WGS) entry which is preliminary data.</text>
</comment>
<feature type="compositionally biased region" description="Polar residues" evidence="1">
    <location>
        <begin position="29"/>
        <end position="38"/>
    </location>
</feature>
<sequence>MKIRERVVEMRGEKRVSISENRFGFMPGRSTQSHSSYAKTGDKRHVRWSQDFGLGRSEETLTFPVEMGRIVDPF</sequence>
<protein>
    <submittedName>
        <fullName evidence="2">Uncharacterized protein</fullName>
    </submittedName>
</protein>
<evidence type="ECO:0000256" key="1">
    <source>
        <dbReference type="SAM" id="MobiDB-lite"/>
    </source>
</evidence>
<evidence type="ECO:0000313" key="2">
    <source>
        <dbReference type="EMBL" id="KAG5628202.1"/>
    </source>
</evidence>
<dbReference type="AlphaFoldDB" id="A0A9J6AVD2"/>
<keyword evidence="3" id="KW-1185">Reference proteome</keyword>
<accession>A0A9J6AVD2</accession>
<evidence type="ECO:0000313" key="3">
    <source>
        <dbReference type="Proteomes" id="UP000824120"/>
    </source>
</evidence>
<organism evidence="2 3">
    <name type="scientific">Solanum commersonii</name>
    <name type="common">Commerson's wild potato</name>
    <name type="synonym">Commerson's nightshade</name>
    <dbReference type="NCBI Taxonomy" id="4109"/>
    <lineage>
        <taxon>Eukaryota</taxon>
        <taxon>Viridiplantae</taxon>
        <taxon>Streptophyta</taxon>
        <taxon>Embryophyta</taxon>
        <taxon>Tracheophyta</taxon>
        <taxon>Spermatophyta</taxon>
        <taxon>Magnoliopsida</taxon>
        <taxon>eudicotyledons</taxon>
        <taxon>Gunneridae</taxon>
        <taxon>Pentapetalae</taxon>
        <taxon>asterids</taxon>
        <taxon>lamiids</taxon>
        <taxon>Solanales</taxon>
        <taxon>Solanaceae</taxon>
        <taxon>Solanoideae</taxon>
        <taxon>Solaneae</taxon>
        <taxon>Solanum</taxon>
    </lineage>
</organism>
<dbReference type="Proteomes" id="UP000824120">
    <property type="component" value="Chromosome 2"/>
</dbReference>